<evidence type="ECO:0000256" key="8">
    <source>
        <dbReference type="ARBA" id="ARBA00022676"/>
    </source>
</evidence>
<keyword evidence="8" id="KW-0328">Glycosyltransferase</keyword>
<evidence type="ECO:0000256" key="4">
    <source>
        <dbReference type="ARBA" id="ARBA00008391"/>
    </source>
</evidence>
<comment type="subcellular location">
    <subcellularLocation>
        <location evidence="2">Cytoplasm</location>
    </subcellularLocation>
</comment>
<comment type="similarity">
    <text evidence="4">Belongs to the purine/pyrimidine phosphoribosyltransferase family.</text>
</comment>
<accession>A0A7G2CA28</accession>
<comment type="subunit">
    <text evidence="5">Homodimer.</text>
</comment>
<evidence type="ECO:0000256" key="9">
    <source>
        <dbReference type="ARBA" id="ARBA00022679"/>
    </source>
</evidence>
<dbReference type="AlphaFoldDB" id="A0A7G2CA28"/>
<dbReference type="InterPro" id="IPR029057">
    <property type="entry name" value="PRTase-like"/>
</dbReference>
<dbReference type="Gene3D" id="3.40.50.2020">
    <property type="match status" value="1"/>
</dbReference>
<dbReference type="CDD" id="cd06223">
    <property type="entry name" value="PRTases_typeI"/>
    <property type="match status" value="1"/>
</dbReference>
<reference evidence="12 13" key="1">
    <citation type="submission" date="2020-08" db="EMBL/GenBank/DDBJ databases">
        <authorList>
            <person name="Newling K."/>
            <person name="Davey J."/>
            <person name="Forrester S."/>
        </authorList>
    </citation>
    <scope>NUCLEOTIDE SEQUENCE [LARGE SCALE GENOMIC DNA]</scope>
    <source>
        <strain evidence="13">Crithidia deanei Carvalho (ATCC PRA-265)</strain>
    </source>
</reference>
<dbReference type="GO" id="GO:0006166">
    <property type="term" value="P:purine ribonucleoside salvage"/>
    <property type="evidence" value="ECO:0007669"/>
    <property type="project" value="UniProtKB-KW"/>
</dbReference>
<comment type="pathway">
    <text evidence="3">Purine metabolism; AMP biosynthesis via salvage pathway; AMP from adenine: step 1/1.</text>
</comment>
<dbReference type="EC" id="2.4.2.7" evidence="6"/>
<name>A0A7G2CA28_9TRYP</name>
<dbReference type="PANTHER" id="PTHR11776:SF7">
    <property type="entry name" value="PHOSPHORIBOSYLTRANSFERASE DOMAIN-CONTAINING PROTEIN"/>
    <property type="match status" value="1"/>
</dbReference>
<dbReference type="Pfam" id="PF00156">
    <property type="entry name" value="Pribosyltran"/>
    <property type="match status" value="1"/>
</dbReference>
<keyword evidence="10" id="KW-0660">Purine salvage</keyword>
<gene>
    <name evidence="12" type="ORF">ADEAN_000336900</name>
</gene>
<dbReference type="SUPFAM" id="SSF53271">
    <property type="entry name" value="PRTase-like"/>
    <property type="match status" value="1"/>
</dbReference>
<evidence type="ECO:0000313" key="13">
    <source>
        <dbReference type="Proteomes" id="UP000515908"/>
    </source>
</evidence>
<comment type="catalytic activity">
    <reaction evidence="1">
        <text>AMP + diphosphate = 5-phospho-alpha-D-ribose 1-diphosphate + adenine</text>
        <dbReference type="Rhea" id="RHEA:16609"/>
        <dbReference type="ChEBI" id="CHEBI:16708"/>
        <dbReference type="ChEBI" id="CHEBI:33019"/>
        <dbReference type="ChEBI" id="CHEBI:58017"/>
        <dbReference type="ChEBI" id="CHEBI:456215"/>
        <dbReference type="EC" id="2.4.2.7"/>
    </reaction>
</comment>
<evidence type="ECO:0000256" key="2">
    <source>
        <dbReference type="ARBA" id="ARBA00004496"/>
    </source>
</evidence>
<evidence type="ECO:0000256" key="10">
    <source>
        <dbReference type="ARBA" id="ARBA00022726"/>
    </source>
</evidence>
<keyword evidence="13" id="KW-1185">Reference proteome</keyword>
<keyword evidence="7" id="KW-0963">Cytoplasm</keyword>
<sequence>MSGERFHSTLHRKDPLFAELTEHARFLALPNQSGKVPRMYDVSSITENPVLFKKTVLFLANRYRQLQPPPTHILAIESRGFVLGAPLAMELGIPFVLMRTQPPAPASFEDFDQERSLLPTIVVRNKSINASSRVVIVDDIISSGCTMVSAVECVNVVGANIVEIVAVCDMIEGGGVEVLKKMASSGGHLSVFTFFSLRNSLEAISYSKKKRKTWSSNL</sequence>
<evidence type="ECO:0000256" key="1">
    <source>
        <dbReference type="ARBA" id="ARBA00000868"/>
    </source>
</evidence>
<dbReference type="GO" id="GO:0005737">
    <property type="term" value="C:cytoplasm"/>
    <property type="evidence" value="ECO:0007669"/>
    <property type="project" value="UniProtKB-SubCell"/>
</dbReference>
<organism evidence="12 13">
    <name type="scientific">Angomonas deanei</name>
    <dbReference type="NCBI Taxonomy" id="59799"/>
    <lineage>
        <taxon>Eukaryota</taxon>
        <taxon>Discoba</taxon>
        <taxon>Euglenozoa</taxon>
        <taxon>Kinetoplastea</taxon>
        <taxon>Metakinetoplastina</taxon>
        <taxon>Trypanosomatida</taxon>
        <taxon>Trypanosomatidae</taxon>
        <taxon>Strigomonadinae</taxon>
        <taxon>Angomonas</taxon>
    </lineage>
</organism>
<evidence type="ECO:0000256" key="3">
    <source>
        <dbReference type="ARBA" id="ARBA00004659"/>
    </source>
</evidence>
<dbReference type="InterPro" id="IPR050120">
    <property type="entry name" value="Adenine_PRTase"/>
</dbReference>
<evidence type="ECO:0000313" key="12">
    <source>
        <dbReference type="EMBL" id="CAD2215911.1"/>
    </source>
</evidence>
<protein>
    <recommendedName>
        <fullName evidence="6">adenine phosphoribosyltransferase</fullName>
        <ecNumber evidence="6">2.4.2.7</ecNumber>
    </recommendedName>
</protein>
<evidence type="ECO:0000259" key="11">
    <source>
        <dbReference type="Pfam" id="PF00156"/>
    </source>
</evidence>
<evidence type="ECO:0000256" key="5">
    <source>
        <dbReference type="ARBA" id="ARBA00011738"/>
    </source>
</evidence>
<evidence type="ECO:0000256" key="7">
    <source>
        <dbReference type="ARBA" id="ARBA00022490"/>
    </source>
</evidence>
<dbReference type="EMBL" id="LR877149">
    <property type="protein sequence ID" value="CAD2215911.1"/>
    <property type="molecule type" value="Genomic_DNA"/>
</dbReference>
<evidence type="ECO:0000256" key="6">
    <source>
        <dbReference type="ARBA" id="ARBA00011893"/>
    </source>
</evidence>
<keyword evidence="9 12" id="KW-0808">Transferase</keyword>
<dbReference type="GO" id="GO:0003999">
    <property type="term" value="F:adenine phosphoribosyltransferase activity"/>
    <property type="evidence" value="ECO:0007669"/>
    <property type="project" value="UniProtKB-EC"/>
</dbReference>
<dbReference type="PANTHER" id="PTHR11776">
    <property type="entry name" value="ADENINE PHOSPHORIBOSYLTRANSFERASE"/>
    <property type="match status" value="1"/>
</dbReference>
<dbReference type="InterPro" id="IPR000836">
    <property type="entry name" value="PRTase_dom"/>
</dbReference>
<dbReference type="Proteomes" id="UP000515908">
    <property type="component" value="Chromosome 05"/>
</dbReference>
<feature type="domain" description="Phosphoribosyltransferase" evidence="11">
    <location>
        <begin position="42"/>
        <end position="173"/>
    </location>
</feature>
<proteinExistence type="inferred from homology"/>
<dbReference type="VEuPathDB" id="TriTrypDB:ADEAN_000336900"/>